<evidence type="ECO:0000259" key="6">
    <source>
        <dbReference type="Pfam" id="PF10106"/>
    </source>
</evidence>
<evidence type="ECO:0000256" key="3">
    <source>
        <dbReference type="ARBA" id="ARBA00022525"/>
    </source>
</evidence>
<dbReference type="Gene3D" id="2.30.110.50">
    <property type="match status" value="1"/>
</dbReference>
<dbReference type="InterPro" id="IPR050708">
    <property type="entry name" value="T6SS_VgrG/RHS"/>
</dbReference>
<comment type="similarity">
    <text evidence="2">Belongs to the VgrG protein family.</text>
</comment>
<feature type="domain" description="DUF2345" evidence="6">
    <location>
        <begin position="670"/>
        <end position="818"/>
    </location>
</feature>
<dbReference type="InterPro" id="IPR018769">
    <property type="entry name" value="VgrG2_DUF2345"/>
</dbReference>
<feature type="region of interest" description="Disordered" evidence="4">
    <location>
        <begin position="568"/>
        <end position="589"/>
    </location>
</feature>
<feature type="domain" description="Gp5/Type VI secretion system Vgr protein OB-fold" evidence="5">
    <location>
        <begin position="439"/>
        <end position="503"/>
    </location>
</feature>
<dbReference type="Pfam" id="PF04717">
    <property type="entry name" value="Phage_base_V"/>
    <property type="match status" value="1"/>
</dbReference>
<feature type="region of interest" description="Disordered" evidence="4">
    <location>
        <begin position="916"/>
        <end position="947"/>
    </location>
</feature>
<name>A0A6N6WB03_9BURK</name>
<dbReference type="Gene3D" id="2.40.50.230">
    <property type="entry name" value="Gp5 N-terminal domain"/>
    <property type="match status" value="1"/>
</dbReference>
<dbReference type="SUPFAM" id="SSF69279">
    <property type="entry name" value="Phage tail proteins"/>
    <property type="match status" value="2"/>
</dbReference>
<evidence type="ECO:0000313" key="8">
    <source>
        <dbReference type="EMBL" id="KAE8757847.1"/>
    </source>
</evidence>
<comment type="subcellular location">
    <subcellularLocation>
        <location evidence="1">Secreted</location>
    </subcellularLocation>
</comment>
<feature type="region of interest" description="Disordered" evidence="4">
    <location>
        <begin position="661"/>
        <end position="686"/>
    </location>
</feature>
<evidence type="ECO:0000256" key="2">
    <source>
        <dbReference type="ARBA" id="ARBA00005558"/>
    </source>
</evidence>
<reference evidence="8 9" key="1">
    <citation type="journal article" date="2020" name="Int. J. Syst. Evol. Microbiol.">
        <title>Paraburkholderia madseniana sp. nov., a phenolic acid-degrading bacterium isolated from acidic forest soil.</title>
        <authorList>
            <person name="Wilhelm R.C."/>
            <person name="Murphy S.J.L."/>
            <person name="Feriancek N.M."/>
            <person name="Karasz D.C."/>
            <person name="DeRito C.M."/>
            <person name="Newman J.D."/>
            <person name="Buckley D.H."/>
        </authorList>
    </citation>
    <scope>NUCLEOTIDE SEQUENCE [LARGE SCALE GENOMIC DNA]</scope>
    <source>
        <strain evidence="8 9">RP11</strain>
    </source>
</reference>
<dbReference type="NCBIfam" id="TIGR01646">
    <property type="entry name" value="vgr_GE"/>
    <property type="match status" value="1"/>
</dbReference>
<dbReference type="SUPFAM" id="SSF69349">
    <property type="entry name" value="Phage fibre proteins"/>
    <property type="match status" value="1"/>
</dbReference>
<dbReference type="OrthoDB" id="1907165at2"/>
<dbReference type="PANTHER" id="PTHR32305:SF15">
    <property type="entry name" value="PROTEIN RHSA-RELATED"/>
    <property type="match status" value="1"/>
</dbReference>
<dbReference type="SUPFAM" id="SSF69255">
    <property type="entry name" value="gp5 N-terminal domain-like"/>
    <property type="match status" value="1"/>
</dbReference>
<dbReference type="InterPro" id="IPR037026">
    <property type="entry name" value="Vgr_OB-fold_dom_sf"/>
</dbReference>
<dbReference type="Pfam" id="PF10106">
    <property type="entry name" value="DUF2345"/>
    <property type="match status" value="1"/>
</dbReference>
<dbReference type="NCBIfam" id="TIGR03361">
    <property type="entry name" value="VI_Rhs_Vgr"/>
    <property type="match status" value="1"/>
</dbReference>
<dbReference type="AlphaFoldDB" id="A0A6N6WB03"/>
<dbReference type="InterPro" id="IPR006531">
    <property type="entry name" value="Gp5/Vgr_OB"/>
</dbReference>
<protein>
    <submittedName>
        <fullName evidence="8">Type VI secretion system tip protein VgrG</fullName>
    </submittedName>
</protein>
<dbReference type="RefSeq" id="WP_154562365.1">
    <property type="nucleotide sequence ID" value="NZ_VOSW01000041.1"/>
</dbReference>
<comment type="caution">
    <text evidence="8">The sequence shown here is derived from an EMBL/GenBank/DDBJ whole genome shotgun (WGS) entry which is preliminary data.</text>
</comment>
<dbReference type="PANTHER" id="PTHR32305">
    <property type="match status" value="1"/>
</dbReference>
<feature type="compositionally biased region" description="Basic and acidic residues" evidence="4">
    <location>
        <begin position="573"/>
        <end position="589"/>
    </location>
</feature>
<evidence type="ECO:0000259" key="5">
    <source>
        <dbReference type="Pfam" id="PF04717"/>
    </source>
</evidence>
<sequence length="1280" mass="141680">MFNPVQSHTLAVSGAALPTYGFDCLPVLTPVRLSGTETLGELFEYTLELKTPDSLAFSPSEAANIELDRLPGTEVTCLIELEGNGHFIPGTAGGTSAANIGASTREITGLVTEARILREEGRSIVYSLTLRPWLHLATLNQDCRLFQNMTVIEISDAVLGAYAFPVEKHLIEKYPKRDIQRQNWESDFAFICRLWQEWGIYFWFTHSDGRHRLVLCDSIGAHKPQSTAYQTIRYEASAGRRIDEEHIHALVVSSALTTGTITRVDYDYTWPRANLQAKRQDPRDTEFANQEHYSWGDYAQPQAGATGLSGDHNRPEQEADFLSLVRVQALRCQGLRASGTGYLRGLVTGQTFRLTHYPQTDANREYLVVSSTLEIENVGEETQPHGVVNGGRRYRCVTHFVVQPTSEVFRSLRTIPKPRVHGPETAVVTGPSDREIWTDAYGRVKVQFHWDRVGRSDERSSCWLRVSSPWQGSEFGATHLPRVGQEVIVDHLRGDPDMPIVTGRVSNGFRMPAWKLPDNQALSGFRSREINGSRANYLVMDDTEGKIQTQLSSDHAFSQLNLGYLTRISGNKGRQDPRGEGFELRTDGDGVARAARGMLITTEARSNAQSHAKDMGETEQRLTQARDLHESLTGLAQQHEAQQADSDQSEVTKAIEAQNDAIRGRAKTDDNTSPEFAEPHLTLASPAGIQTTSAGSTHIASDEHLALTTGDHIGIAAGKSLFATIREGCSIFTYKLGMRLIAAAGKVRIEAQSDRVEIIAKRAVEIIGTTDWIILKAKKGVRLNGGSTELEIGAQGIRGYTDSQFLIHAASHATNSPQVRPVRTKVRPENPRKLVAHYILVEHDTGFALPNQPYRIVLDDGRTMQGTTNAFGETRLVTSNELAFSTVEIFAASEPDTVIAFSGGVVMRDADRPFAGTVANPEKRSTKVAGKATSTPELGPTTEDKPPAFASCDPMNFGLRSHHFVNGASETDTPAGIPMRRRVEYSVTKIYTAAIKSTLKGIDWSGIRFPLSFRSVKAIQDTVQQQLHDALGSGPFGLPRGNAIGKESGSAMPTVVIVDAIRAKKYNMRLDVSASFLGPDWSIGVNESEIAQIIALTDKRKELDDRLGAFADTLYHESRHCQQYFWMFSLLQHFPDDYRDLPNIQNVYASHMSPFAFQAAGSTPLPEDARVHMGLHRMLVFHYYWLITHMQDTAGGEYLKREVPLAEKKACDLLKVTPEIAQKMARFETGYRSQLHEEDAYACAEVVQAYWQNPDDPLVRNPGTCTADYEAALRTIGARS</sequence>
<keyword evidence="3" id="KW-0964">Secreted</keyword>
<dbReference type="Pfam" id="PF13296">
    <property type="entry name" value="T6SS_Vgr"/>
    <property type="match status" value="1"/>
</dbReference>
<accession>A0A6N6WB03</accession>
<gene>
    <name evidence="8" type="primary">tssI</name>
    <name evidence="8" type="ORF">FSO04_21855</name>
</gene>
<dbReference type="Proteomes" id="UP000463700">
    <property type="component" value="Unassembled WGS sequence"/>
</dbReference>
<organism evidence="8 9">
    <name type="scientific">Paraburkholderia madseniana</name>
    <dbReference type="NCBI Taxonomy" id="2599607"/>
    <lineage>
        <taxon>Bacteria</taxon>
        <taxon>Pseudomonadati</taxon>
        <taxon>Pseudomonadota</taxon>
        <taxon>Betaproteobacteria</taxon>
        <taxon>Burkholderiales</taxon>
        <taxon>Burkholderiaceae</taxon>
        <taxon>Paraburkholderia</taxon>
    </lineage>
</organism>
<evidence type="ECO:0000313" key="9">
    <source>
        <dbReference type="Proteomes" id="UP000463700"/>
    </source>
</evidence>
<dbReference type="InterPro" id="IPR028244">
    <property type="entry name" value="T6SS_Rhs_Vgr_dom"/>
</dbReference>
<dbReference type="Gene3D" id="3.55.50.10">
    <property type="entry name" value="Baseplate protein-like domains"/>
    <property type="match status" value="1"/>
</dbReference>
<dbReference type="InterPro" id="IPR006533">
    <property type="entry name" value="T6SS_Vgr_RhsGE"/>
</dbReference>
<dbReference type="GO" id="GO:0005576">
    <property type="term" value="C:extracellular region"/>
    <property type="evidence" value="ECO:0007669"/>
    <property type="project" value="UniProtKB-SubCell"/>
</dbReference>
<evidence type="ECO:0000259" key="7">
    <source>
        <dbReference type="Pfam" id="PF13296"/>
    </source>
</evidence>
<proteinExistence type="inferred from homology"/>
<dbReference type="Pfam" id="PF05954">
    <property type="entry name" value="Phage_GPD"/>
    <property type="match status" value="1"/>
</dbReference>
<dbReference type="InterPro" id="IPR017847">
    <property type="entry name" value="T6SS_RhsGE_Vgr_subset"/>
</dbReference>
<evidence type="ECO:0000256" key="1">
    <source>
        <dbReference type="ARBA" id="ARBA00004613"/>
    </source>
</evidence>
<feature type="domain" description="Putative type VI secretion system Rhs element associated Vgr" evidence="7">
    <location>
        <begin position="528"/>
        <end position="636"/>
    </location>
</feature>
<dbReference type="EMBL" id="VOSW01000041">
    <property type="protein sequence ID" value="KAE8757847.1"/>
    <property type="molecule type" value="Genomic_DNA"/>
</dbReference>
<dbReference type="Gene3D" id="4.10.220.110">
    <property type="match status" value="1"/>
</dbReference>
<evidence type="ECO:0000256" key="4">
    <source>
        <dbReference type="SAM" id="MobiDB-lite"/>
    </source>
</evidence>